<dbReference type="InterPro" id="IPR032808">
    <property type="entry name" value="DoxX"/>
</dbReference>
<feature type="transmembrane region" description="Helical" evidence="5">
    <location>
        <begin position="94"/>
        <end position="114"/>
    </location>
</feature>
<gene>
    <name evidence="6" type="ORF">FHR20_004085</name>
</gene>
<sequence>MKRDFAIGWALSGLVILFLAMDAGGKLLAPAAMIAYSPPLGIAPDVNLYRELGLILAICTILYAVPRTAVLGAILLTGYLGGAVAMHFRVGSPLLSYTLFGVYLGVIAWGGLWFRDPRIRALIPIAG</sequence>
<keyword evidence="7" id="KW-1185">Reference proteome</keyword>
<evidence type="ECO:0000256" key="4">
    <source>
        <dbReference type="ARBA" id="ARBA00023136"/>
    </source>
</evidence>
<dbReference type="EMBL" id="JAASQV010000005">
    <property type="protein sequence ID" value="NIJ67107.1"/>
    <property type="molecule type" value="Genomic_DNA"/>
</dbReference>
<dbReference type="AlphaFoldDB" id="A0A7X5ZXC9"/>
<evidence type="ECO:0000256" key="2">
    <source>
        <dbReference type="ARBA" id="ARBA00022692"/>
    </source>
</evidence>
<evidence type="ECO:0000256" key="1">
    <source>
        <dbReference type="ARBA" id="ARBA00004141"/>
    </source>
</evidence>
<evidence type="ECO:0000313" key="6">
    <source>
        <dbReference type="EMBL" id="NIJ67107.1"/>
    </source>
</evidence>
<dbReference type="Proteomes" id="UP000564677">
    <property type="component" value="Unassembled WGS sequence"/>
</dbReference>
<feature type="transmembrane region" description="Helical" evidence="5">
    <location>
        <begin position="47"/>
        <end position="65"/>
    </location>
</feature>
<evidence type="ECO:0000256" key="5">
    <source>
        <dbReference type="SAM" id="Phobius"/>
    </source>
</evidence>
<accession>A0A7X5ZXC9</accession>
<comment type="caution">
    <text evidence="6">The sequence shown here is derived from an EMBL/GenBank/DDBJ whole genome shotgun (WGS) entry which is preliminary data.</text>
</comment>
<proteinExistence type="predicted"/>
<keyword evidence="4 5" id="KW-0472">Membrane</keyword>
<organism evidence="6 7">
    <name type="scientific">Sphingomonas leidyi</name>
    <dbReference type="NCBI Taxonomy" id="68569"/>
    <lineage>
        <taxon>Bacteria</taxon>
        <taxon>Pseudomonadati</taxon>
        <taxon>Pseudomonadota</taxon>
        <taxon>Alphaproteobacteria</taxon>
        <taxon>Sphingomonadales</taxon>
        <taxon>Sphingomonadaceae</taxon>
        <taxon>Sphingomonas</taxon>
    </lineage>
</organism>
<reference evidence="6 7" key="1">
    <citation type="submission" date="2020-03" db="EMBL/GenBank/DDBJ databases">
        <title>Genomic Encyclopedia of Type Strains, Phase IV (KMG-IV): sequencing the most valuable type-strain genomes for metagenomic binning, comparative biology and taxonomic classification.</title>
        <authorList>
            <person name="Goeker M."/>
        </authorList>
    </citation>
    <scope>NUCLEOTIDE SEQUENCE [LARGE SCALE GENOMIC DNA]</scope>
    <source>
        <strain evidence="6 7">DSM 4733</strain>
    </source>
</reference>
<evidence type="ECO:0000256" key="3">
    <source>
        <dbReference type="ARBA" id="ARBA00022989"/>
    </source>
</evidence>
<name>A0A7X5ZXC9_9SPHN</name>
<evidence type="ECO:0008006" key="8">
    <source>
        <dbReference type="Google" id="ProtNLM"/>
    </source>
</evidence>
<keyword evidence="3 5" id="KW-1133">Transmembrane helix</keyword>
<comment type="subcellular location">
    <subcellularLocation>
        <location evidence="1">Membrane</location>
        <topology evidence="1">Multi-pass membrane protein</topology>
    </subcellularLocation>
</comment>
<dbReference type="Pfam" id="PF13564">
    <property type="entry name" value="DoxX_2"/>
    <property type="match status" value="1"/>
</dbReference>
<dbReference type="GO" id="GO:0016020">
    <property type="term" value="C:membrane"/>
    <property type="evidence" value="ECO:0007669"/>
    <property type="project" value="UniProtKB-SubCell"/>
</dbReference>
<dbReference type="RefSeq" id="WP_167301398.1">
    <property type="nucleotide sequence ID" value="NZ_JAASQV010000005.1"/>
</dbReference>
<evidence type="ECO:0000313" key="7">
    <source>
        <dbReference type="Proteomes" id="UP000564677"/>
    </source>
</evidence>
<keyword evidence="2 5" id="KW-0812">Transmembrane</keyword>
<protein>
    <recommendedName>
        <fullName evidence="8">DoxX family protein</fullName>
    </recommendedName>
</protein>